<evidence type="ECO:0000313" key="2">
    <source>
        <dbReference type="EMBL" id="AMM44832.1"/>
    </source>
</evidence>
<dbReference type="Gene3D" id="3.40.91.30">
    <property type="match status" value="1"/>
</dbReference>
<name>A0A127AVZ8_9CAUD</name>
<proteinExistence type="predicted"/>
<dbReference type="SUPFAM" id="SSF52980">
    <property type="entry name" value="Restriction endonuclease-like"/>
    <property type="match status" value="1"/>
</dbReference>
<evidence type="ECO:0000256" key="1">
    <source>
        <dbReference type="SAM" id="MobiDB-lite"/>
    </source>
</evidence>
<dbReference type="GO" id="GO:0008833">
    <property type="term" value="F:deoxyribonuclease IV (phage-T4-induced) activity"/>
    <property type="evidence" value="ECO:0007669"/>
    <property type="project" value="InterPro"/>
</dbReference>
<dbReference type="Proteomes" id="UP000203261">
    <property type="component" value="Segment"/>
</dbReference>
<dbReference type="InterPro" id="IPR008029">
    <property type="entry name" value="Phage_T7_Gp3_endoDNaseI"/>
</dbReference>
<keyword evidence="3" id="KW-1185">Reference proteome</keyword>
<dbReference type="GeneID" id="29125201"/>
<accession>A0A127AVZ8</accession>
<dbReference type="KEGG" id="vg:29125201"/>
<keyword evidence="2" id="KW-0540">Nuclease</keyword>
<feature type="region of interest" description="Disordered" evidence="1">
    <location>
        <begin position="54"/>
        <end position="104"/>
    </location>
</feature>
<organism evidence="2 3">
    <name type="scientific">Bacillus phage SP-15</name>
    <dbReference type="NCBI Taxonomy" id="1792032"/>
    <lineage>
        <taxon>Viruses</taxon>
        <taxon>Duplodnaviria</taxon>
        <taxon>Heunggongvirae</taxon>
        <taxon>Uroviricota</taxon>
        <taxon>Caudoviricetes</taxon>
        <taxon>Thornevirus</taxon>
        <taxon>Thornevirus SP15</taxon>
    </lineage>
</organism>
<feature type="compositionally biased region" description="Basic and acidic residues" evidence="1">
    <location>
        <begin position="57"/>
        <end position="103"/>
    </location>
</feature>
<protein>
    <submittedName>
        <fullName evidence="2">Putative endonuclease</fullName>
    </submittedName>
</protein>
<keyword evidence="2" id="KW-0255">Endonuclease</keyword>
<sequence>MSKISCPICSKEYHFLLNHVRMAHKISSKEFKERYPGHPTVSSKVREQRRVAANTLHSDKEASRKRAKSISETKKKTFTKEDSRRLAESRKRKREADPEHREYISNQMSKAAKKLWTDHRDKMVQIAEDLWDDESYRDKQLRTRGKKVHKFESSSGDVIWMRSSWEVRTAEFLEAEGVKFDYETLRFPYEFEGKRNPQYTPDFYLVDKGIFLEVKPKTYTKALVNQEKLKAVRSAGYLIRYVTEDDLKDKFKSLSEFIKSNTKSCDIV</sequence>
<dbReference type="Pfam" id="PF05367">
    <property type="entry name" value="Phage_endo_I"/>
    <property type="match status" value="1"/>
</dbReference>
<reference evidence="2 3" key="1">
    <citation type="submission" date="2015-08" db="EMBL/GenBank/DDBJ databases">
        <authorList>
            <person name="Babu N.S."/>
            <person name="Beckwith C.J."/>
            <person name="Beseler K.G."/>
            <person name="Brison A."/>
            <person name="Carone J.V."/>
            <person name="Caskin T.P."/>
            <person name="Diamond M."/>
            <person name="Durham M.E."/>
            <person name="Foxe J.M."/>
            <person name="Go M."/>
            <person name="Henderson B.A."/>
            <person name="Jones I.B."/>
            <person name="McGettigan J.A."/>
            <person name="Micheletti S.J."/>
            <person name="Nasrallah M.E."/>
            <person name="Ortiz D."/>
            <person name="Piller C.R."/>
            <person name="Privatt S.R."/>
            <person name="Schneider S.L."/>
            <person name="Sharp S."/>
            <person name="Smith T.C."/>
            <person name="Stanton J.D."/>
            <person name="Ullery H.E."/>
            <person name="Wilson R.J."/>
            <person name="Serrano M.G."/>
            <person name="Buck G."/>
            <person name="Lee V."/>
            <person name="Wang Y."/>
            <person name="Carvalho R."/>
            <person name="Voegtly L."/>
            <person name="Shi R."/>
            <person name="Duckworth R."/>
            <person name="Johnson A."/>
            <person name="Loviza R."/>
            <person name="Walstead R."/>
            <person name="Shah Z."/>
            <person name="Kiflezghi M."/>
            <person name="Wade K."/>
            <person name="Ball S.L."/>
            <person name="Bradley K.W."/>
            <person name="Asai D.J."/>
            <person name="Bowman C.A."/>
            <person name="Russell D.A."/>
            <person name="Pope W.H."/>
            <person name="Jacobs-Sera D."/>
            <person name="Hendrix R.W."/>
            <person name="Hatfull G.F."/>
        </authorList>
    </citation>
    <scope>NUCLEOTIDE SEQUENCE [LARGE SCALE GENOMIC DNA]</scope>
</reference>
<gene>
    <name evidence="2" type="ORF">SP15_033</name>
</gene>
<dbReference type="GO" id="GO:0016032">
    <property type="term" value="P:viral process"/>
    <property type="evidence" value="ECO:0007669"/>
    <property type="project" value="InterPro"/>
</dbReference>
<dbReference type="RefSeq" id="YP_009302421.1">
    <property type="nucleotide sequence ID" value="NC_031245.1"/>
</dbReference>
<dbReference type="GO" id="GO:0015074">
    <property type="term" value="P:DNA integration"/>
    <property type="evidence" value="ECO:0007669"/>
    <property type="project" value="InterPro"/>
</dbReference>
<dbReference type="OrthoDB" id="17050at10239"/>
<dbReference type="InterPro" id="IPR011335">
    <property type="entry name" value="Restrct_endonuc-II-like"/>
</dbReference>
<keyword evidence="2" id="KW-0378">Hydrolase</keyword>
<dbReference type="EMBL" id="KT624200">
    <property type="protein sequence ID" value="AMM44832.1"/>
    <property type="molecule type" value="Genomic_DNA"/>
</dbReference>
<evidence type="ECO:0000313" key="3">
    <source>
        <dbReference type="Proteomes" id="UP000203261"/>
    </source>
</evidence>